<dbReference type="Proteomes" id="UP000736672">
    <property type="component" value="Unassembled WGS sequence"/>
</dbReference>
<name>A0A9P9GD01_FUSSL</name>
<evidence type="ECO:0000313" key="2">
    <source>
        <dbReference type="Proteomes" id="UP000736672"/>
    </source>
</evidence>
<reference evidence="1" key="1">
    <citation type="journal article" date="2021" name="Nat. Commun.">
        <title>Genetic determinants of endophytism in the Arabidopsis root mycobiome.</title>
        <authorList>
            <person name="Mesny F."/>
            <person name="Miyauchi S."/>
            <person name="Thiergart T."/>
            <person name="Pickel B."/>
            <person name="Atanasova L."/>
            <person name="Karlsson M."/>
            <person name="Huettel B."/>
            <person name="Barry K.W."/>
            <person name="Haridas S."/>
            <person name="Chen C."/>
            <person name="Bauer D."/>
            <person name="Andreopoulos W."/>
            <person name="Pangilinan J."/>
            <person name="LaButti K."/>
            <person name="Riley R."/>
            <person name="Lipzen A."/>
            <person name="Clum A."/>
            <person name="Drula E."/>
            <person name="Henrissat B."/>
            <person name="Kohler A."/>
            <person name="Grigoriev I.V."/>
            <person name="Martin F.M."/>
            <person name="Hacquard S."/>
        </authorList>
    </citation>
    <scope>NUCLEOTIDE SEQUENCE</scope>
    <source>
        <strain evidence="1">FSSC 5 MPI-SDFR-AT-0091</strain>
    </source>
</reference>
<dbReference type="EMBL" id="JAGTJS010000023">
    <property type="protein sequence ID" value="KAH7237265.1"/>
    <property type="molecule type" value="Genomic_DNA"/>
</dbReference>
<accession>A0A9P9GD01</accession>
<keyword evidence="2" id="KW-1185">Reference proteome</keyword>
<proteinExistence type="predicted"/>
<organism evidence="1 2">
    <name type="scientific">Fusarium solani</name>
    <name type="common">Filamentous fungus</name>
    <dbReference type="NCBI Taxonomy" id="169388"/>
    <lineage>
        <taxon>Eukaryota</taxon>
        <taxon>Fungi</taxon>
        <taxon>Dikarya</taxon>
        <taxon>Ascomycota</taxon>
        <taxon>Pezizomycotina</taxon>
        <taxon>Sordariomycetes</taxon>
        <taxon>Hypocreomycetidae</taxon>
        <taxon>Hypocreales</taxon>
        <taxon>Nectriaceae</taxon>
        <taxon>Fusarium</taxon>
        <taxon>Fusarium solani species complex</taxon>
    </lineage>
</organism>
<dbReference type="OrthoDB" id="5059302at2759"/>
<protein>
    <submittedName>
        <fullName evidence="1">Uncharacterized protein</fullName>
    </submittedName>
</protein>
<gene>
    <name evidence="1" type="ORF">B0J15DRAFT_471139</name>
</gene>
<sequence>MSSISSTPPQGPPGFGNYPAVSRAWLKRMVTILETRGQLSHVAWKRALDELRKLLLLPQDPSAFIPLHILGVAKKACDEDFEHFGDFIHQAEASLTLLVNKQRPVSAWSAQCMACMVSFEASHEDDSKWWMASGIKALVENLDEDVYIRIHYAPPSIHPSPRPLLHTGRH</sequence>
<comment type="caution">
    <text evidence="1">The sequence shown here is derived from an EMBL/GenBank/DDBJ whole genome shotgun (WGS) entry which is preliminary data.</text>
</comment>
<evidence type="ECO:0000313" key="1">
    <source>
        <dbReference type="EMBL" id="KAH7237265.1"/>
    </source>
</evidence>
<dbReference type="AlphaFoldDB" id="A0A9P9GD01"/>